<keyword evidence="2" id="KW-1185">Reference proteome</keyword>
<evidence type="ECO:0000256" key="1">
    <source>
        <dbReference type="SAM" id="MobiDB-lite"/>
    </source>
</evidence>
<feature type="region of interest" description="Disordered" evidence="1">
    <location>
        <begin position="427"/>
        <end position="471"/>
    </location>
</feature>
<name>A0A1I8FE10_9PLAT</name>
<reference evidence="3" key="1">
    <citation type="submission" date="2016-11" db="UniProtKB">
        <authorList>
            <consortium name="WormBaseParasite"/>
        </authorList>
    </citation>
    <scope>IDENTIFICATION</scope>
</reference>
<feature type="region of interest" description="Disordered" evidence="1">
    <location>
        <begin position="1"/>
        <end position="38"/>
    </location>
</feature>
<dbReference type="Proteomes" id="UP000095280">
    <property type="component" value="Unplaced"/>
</dbReference>
<dbReference type="AlphaFoldDB" id="A0A1I8FE10"/>
<accession>A0A1I8FE10</accession>
<evidence type="ECO:0000313" key="3">
    <source>
        <dbReference type="WBParaSite" id="maker-unitig_30230-snap-gene-0.3-mRNA-1"/>
    </source>
</evidence>
<evidence type="ECO:0000313" key="2">
    <source>
        <dbReference type="Proteomes" id="UP000095280"/>
    </source>
</evidence>
<dbReference type="WBParaSite" id="maker-unitig_30230-snap-gene-0.3-mRNA-1">
    <property type="protein sequence ID" value="maker-unitig_30230-snap-gene-0.3-mRNA-1"/>
    <property type="gene ID" value="maker-unitig_30230-snap-gene-0.3"/>
</dbReference>
<proteinExistence type="predicted"/>
<feature type="region of interest" description="Disordered" evidence="1">
    <location>
        <begin position="514"/>
        <end position="537"/>
    </location>
</feature>
<feature type="compositionally biased region" description="Basic and acidic residues" evidence="1">
    <location>
        <begin position="435"/>
        <end position="452"/>
    </location>
</feature>
<sequence>MTLIDSASEGRAGEAPSEQAANSRGGGGGSGAVYLQRQHRPLLDDAIQAVTPPLDPTPKGAQNELREFIRRHRQQRPSPRAAKRFEAAAGDAVAGRKESFSFAPVSTADVVRLAQQSPAGESAGSGRGAHRVAGRLTVWPSTEVSACSRCALRICSTVCCYRRLQPVLDPYLRPEQNGFRPHRGTVAQILALRQVIEEARTLGQIRFATVASISKPVLQEINFNQVCWLLSCFEYKAPPVCGPILVCSEQQLHMLEAGSERSTTTTSQQQPRPLMLRLSSEVPEGELQRCRLGGEQMHQIRCRQSHRSDRSKVWKADDSDCAFCLQCSFGLIKEVNDTTAATDRKQCRARGWRNLLTEHIREPREPAVSARVNLTAGNRHPAEHRCGPDGRLRRSWIMKEAAEAAAASCTGPVDQLPAAGCRREAAELPSLEMDNQQRLDKRSDRREQRTERANSAYPGDSAGGKATTAAASAGWLGRAVKPQTELLGRRERRSLAHGWVGGSAGDGSVCDGGFGERRWRRQPMTGSEKGHPWSRRRLQRRRSWTGLRPHRRRRGSFCSGGCVSAASTAAGRRPGLRVRRPAGVGLSRVRLGT</sequence>
<organism evidence="2 3">
    <name type="scientific">Macrostomum lignano</name>
    <dbReference type="NCBI Taxonomy" id="282301"/>
    <lineage>
        <taxon>Eukaryota</taxon>
        <taxon>Metazoa</taxon>
        <taxon>Spiralia</taxon>
        <taxon>Lophotrochozoa</taxon>
        <taxon>Platyhelminthes</taxon>
        <taxon>Rhabditophora</taxon>
        <taxon>Macrostomorpha</taxon>
        <taxon>Macrostomida</taxon>
        <taxon>Macrostomidae</taxon>
        <taxon>Macrostomum</taxon>
    </lineage>
</organism>
<protein>
    <submittedName>
        <fullName evidence="3">Reverse transcriptase domain-containing protein</fullName>
    </submittedName>
</protein>